<reference evidence="1" key="1">
    <citation type="submission" date="2024-09" db="EMBL/GenBank/DDBJ databases">
        <authorList>
            <person name="Sun Q."/>
        </authorList>
    </citation>
    <scope>NUCLEOTIDE SEQUENCE [LARGE SCALE GENOMIC DNA]</scope>
    <source>
        <strain evidence="1">JCM 31273</strain>
    </source>
</reference>
<accession>A0ABD5MR46</accession>
<dbReference type="RefSeq" id="WP_222923528.1">
    <property type="nucleotide sequence ID" value="NZ_CP082287.1"/>
</dbReference>
<comment type="caution">
    <text evidence="1">The sequence shown here is derived from an EMBL/GenBank/DDBJ whole genome shotgun (WGS) entry which is preliminary data.</text>
</comment>
<proteinExistence type="predicted"/>
<evidence type="ECO:0000313" key="2">
    <source>
        <dbReference type="Proteomes" id="UP001589595"/>
    </source>
</evidence>
<dbReference type="GeneID" id="67212466"/>
<gene>
    <name evidence="1" type="ORF">ACFFOL_05925</name>
</gene>
<dbReference type="EMBL" id="JBHMAJ010000005">
    <property type="protein sequence ID" value="MFB9823717.1"/>
    <property type="molecule type" value="Genomic_DNA"/>
</dbReference>
<evidence type="ECO:0000313" key="1">
    <source>
        <dbReference type="EMBL" id="MFB9823717.1"/>
    </source>
</evidence>
<evidence type="ECO:0008006" key="3">
    <source>
        <dbReference type="Google" id="ProtNLM"/>
    </source>
</evidence>
<dbReference type="Proteomes" id="UP001589595">
    <property type="component" value="Unassembled WGS sequence"/>
</dbReference>
<sequence length="188" mass="20770">MNNPHDDDTEDIAWTDLPAIERTTLYLIARLERDRREITEESFTRGIRHVIPEEDPDLDPYNEALKDLTEKGLLANFDGKYVVSDAGQHLLQIEYARIGSVLDPAIHDVGESFPSCPNCGDPVTSLSVAGPGTVRAGPCGCQLPGPLDADPLTDRLGKALQLTEDDDARYHIRQAMQLAFARSHGYTE</sequence>
<dbReference type="AlphaFoldDB" id="A0ABD5MR46"/>
<dbReference type="SUPFAM" id="SSF144020">
    <property type="entry name" value="FdhE-like"/>
    <property type="match status" value="1"/>
</dbReference>
<keyword evidence="2" id="KW-1185">Reference proteome</keyword>
<name>A0ABD5MR46_9EURY</name>
<dbReference type="InterPro" id="IPR024064">
    <property type="entry name" value="FdhE-like_sf"/>
</dbReference>
<protein>
    <recommendedName>
        <fullName evidence="3">ArsR family transcriptional regulator</fullName>
    </recommendedName>
</protein>
<organism evidence="1 2">
    <name type="scientific">Halobaculum roseum</name>
    <dbReference type="NCBI Taxonomy" id="2175149"/>
    <lineage>
        <taxon>Archaea</taxon>
        <taxon>Methanobacteriati</taxon>
        <taxon>Methanobacteriota</taxon>
        <taxon>Stenosarchaea group</taxon>
        <taxon>Halobacteria</taxon>
        <taxon>Halobacteriales</taxon>
        <taxon>Haloferacaceae</taxon>
        <taxon>Halobaculum</taxon>
    </lineage>
</organism>